<evidence type="ECO:0000313" key="2">
    <source>
        <dbReference type="Proteomes" id="UP000259026"/>
    </source>
</evidence>
<keyword evidence="2" id="KW-1185">Reference proteome</keyword>
<organism evidence="1 2">
    <name type="scientific">Caulobacter phage CcrPW</name>
    <dbReference type="NCBI Taxonomy" id="2283271"/>
    <lineage>
        <taxon>Viruses</taxon>
        <taxon>Duplodnaviria</taxon>
        <taxon>Heunggongvirae</taxon>
        <taxon>Uroviricota</taxon>
        <taxon>Caudoviricetes</taxon>
        <taxon>Jeanschmidtviridae</taxon>
        <taxon>Colossusvirus</taxon>
        <taxon>Colossusvirus PW</taxon>
    </lineage>
</organism>
<sequence length="112" mass="12534">MGMDVSALAGWGIITSFGPDEVEDWYDVDKPDWLKWKSVGAYEGGHYFLGAVYEHDWRRNVTGVPIKTIPVPSIVAAEIARILKLLKRDDGEQIGDLATPENFGFHVYTHVS</sequence>
<evidence type="ECO:0000313" key="1">
    <source>
        <dbReference type="EMBL" id="AXQ68832.1"/>
    </source>
</evidence>
<name>A0A385EDB4_9CAUD</name>
<gene>
    <name evidence="1" type="ORF">CcrPW_gp293</name>
</gene>
<reference evidence="1" key="1">
    <citation type="submission" date="2018-07" db="EMBL/GenBank/DDBJ databases">
        <authorList>
            <person name="Quirk P.G."/>
            <person name="Krulwich T.A."/>
        </authorList>
    </citation>
    <scope>NUCLEOTIDE SEQUENCE</scope>
</reference>
<protein>
    <submittedName>
        <fullName evidence="1">Uncharacterized protein</fullName>
    </submittedName>
</protein>
<dbReference type="Proteomes" id="UP000259026">
    <property type="component" value="Segment"/>
</dbReference>
<dbReference type="EMBL" id="MH588545">
    <property type="protein sequence ID" value="AXQ68832.1"/>
    <property type="molecule type" value="Genomic_DNA"/>
</dbReference>
<proteinExistence type="predicted"/>
<reference evidence="1" key="2">
    <citation type="submission" date="2018-09" db="EMBL/GenBank/DDBJ databases">
        <title>Giant CbK-like Caulobacter bacteriophages have genetically divergent genomes.</title>
        <authorList>
            <person name="Wilson K."/>
            <person name="Ely B."/>
        </authorList>
    </citation>
    <scope>NUCLEOTIDE SEQUENCE [LARGE SCALE GENOMIC DNA]</scope>
</reference>
<accession>A0A385EDB4</accession>